<dbReference type="GO" id="GO:0051959">
    <property type="term" value="F:dynein light intermediate chain binding"/>
    <property type="evidence" value="ECO:0007669"/>
    <property type="project" value="TreeGrafter"/>
</dbReference>
<dbReference type="GO" id="GO:0005815">
    <property type="term" value="C:microtubule organizing center"/>
    <property type="evidence" value="ECO:0007669"/>
    <property type="project" value="TreeGrafter"/>
</dbReference>
<dbReference type="InterPro" id="IPR043936">
    <property type="entry name" value="HOOK_N"/>
</dbReference>
<keyword evidence="8" id="KW-1185">Reference proteome</keyword>
<keyword evidence="3 4" id="KW-0175">Coiled coil</keyword>
<protein>
    <recommendedName>
        <fullName evidence="6">HOOK N-terminal domain-containing protein</fullName>
    </recommendedName>
</protein>
<dbReference type="GO" id="GO:0030705">
    <property type="term" value="P:cytoskeleton-dependent intracellular transport"/>
    <property type="evidence" value="ECO:0007669"/>
    <property type="project" value="InterPro"/>
</dbReference>
<feature type="region of interest" description="Disordered" evidence="5">
    <location>
        <begin position="424"/>
        <end position="530"/>
    </location>
</feature>
<dbReference type="GeneID" id="19978131"/>
<name>W2S6A7_CYPE1</name>
<dbReference type="HOGENOM" id="CLU_406542_0_0_1"/>
<dbReference type="GO" id="GO:0005737">
    <property type="term" value="C:cytoplasm"/>
    <property type="evidence" value="ECO:0007669"/>
    <property type="project" value="UniProtKB-SubCell"/>
</dbReference>
<feature type="compositionally biased region" description="Acidic residues" evidence="5">
    <location>
        <begin position="444"/>
        <end position="457"/>
    </location>
</feature>
<keyword evidence="2" id="KW-0963">Cytoplasm</keyword>
<dbReference type="STRING" id="1220924.W2S6A7"/>
<dbReference type="Proteomes" id="UP000030752">
    <property type="component" value="Unassembled WGS sequence"/>
</dbReference>
<organism evidence="7 8">
    <name type="scientific">Cyphellophora europaea (strain CBS 101466)</name>
    <name type="common">Phialophora europaea</name>
    <dbReference type="NCBI Taxonomy" id="1220924"/>
    <lineage>
        <taxon>Eukaryota</taxon>
        <taxon>Fungi</taxon>
        <taxon>Dikarya</taxon>
        <taxon>Ascomycota</taxon>
        <taxon>Pezizomycotina</taxon>
        <taxon>Eurotiomycetes</taxon>
        <taxon>Chaetothyriomycetidae</taxon>
        <taxon>Chaetothyriales</taxon>
        <taxon>Cyphellophoraceae</taxon>
        <taxon>Cyphellophora</taxon>
    </lineage>
</organism>
<dbReference type="InterPro" id="IPR036872">
    <property type="entry name" value="CH_dom_sf"/>
</dbReference>
<dbReference type="PANTHER" id="PTHR18947">
    <property type="entry name" value="HOOK PROTEINS"/>
    <property type="match status" value="1"/>
</dbReference>
<evidence type="ECO:0000256" key="5">
    <source>
        <dbReference type="SAM" id="MobiDB-lite"/>
    </source>
</evidence>
<dbReference type="Pfam" id="PF19047">
    <property type="entry name" value="HOOK_N"/>
    <property type="match status" value="1"/>
</dbReference>
<dbReference type="eggNOG" id="ENOG502QQM8">
    <property type="taxonomic scope" value="Eukaryota"/>
</dbReference>
<evidence type="ECO:0000256" key="2">
    <source>
        <dbReference type="ARBA" id="ARBA00022490"/>
    </source>
</evidence>
<dbReference type="PANTHER" id="PTHR18947:SF28">
    <property type="entry name" value="GIRDIN, ISOFORM A"/>
    <property type="match status" value="1"/>
</dbReference>
<dbReference type="GO" id="GO:0008017">
    <property type="term" value="F:microtubule binding"/>
    <property type="evidence" value="ECO:0007669"/>
    <property type="project" value="TreeGrafter"/>
</dbReference>
<sequence>MATVEDTAAGLIAWLNNLDVADDVQTASDLNDGTVIWKALQRIDALSFPGKLPEAPNAEQWIPRWNNLKRINDALNMFLAEDCGQRLPLPSGAPDLKAIAQNASLHDTVALLKLIVVAAINCNDRIDFLTRMQELDTATQEVLMRTAQEASEIEEAPEDEGPEPEHTQELEPKSSPDPRSPRLDNDFAAEERLGRVLADNQRIAHEKRDVERQLDDAYARYERLQDTLDKSQDELKETNDRLTAVLAGRAEGTHRDAKNETIIAQLESRVSAADNELEELRKSNELLKIRVEKTQKLQDDYDEMKIERDKLARKANAAEKYKQKLEASQDLEKENQNLRERVTELQGQVRFSDSTTMAKSDLQRENEELKKLFSVIEQDYNETADMKKRLEFDYQTLEARFHDRGEDLRRHQQTIEDLQGRLADFDEGVQLPPVTVSDTAKVLEDDEAEGEQDEQDEKDAAKADKEEGFADSESRLTAALINGESDKGEEGISEDELRAIVSAMRAQAQAGTATERESSTKAQKKLVVGLERSRTRNSELLEHIKKQSDLIKNLQTQAPAATVEKREEERPPTPPPKDEESRAPSPTPSEADTNLEAAGKVIKNLQRELNLITSAWYEQNKRIASSGMATLRTRASPEPKSFLGRQRRTVDVIALGGTAR</sequence>
<dbReference type="InParanoid" id="W2S6A7"/>
<accession>W2S6A7</accession>
<reference evidence="7 8" key="1">
    <citation type="submission" date="2013-03" db="EMBL/GenBank/DDBJ databases">
        <title>The Genome Sequence of Phialophora europaea CBS 101466.</title>
        <authorList>
            <consortium name="The Broad Institute Genomics Platform"/>
            <person name="Cuomo C."/>
            <person name="de Hoog S."/>
            <person name="Gorbushina A."/>
            <person name="Walker B."/>
            <person name="Young S.K."/>
            <person name="Zeng Q."/>
            <person name="Gargeya S."/>
            <person name="Fitzgerald M."/>
            <person name="Haas B."/>
            <person name="Abouelleil A."/>
            <person name="Allen A.W."/>
            <person name="Alvarado L."/>
            <person name="Arachchi H.M."/>
            <person name="Berlin A.M."/>
            <person name="Chapman S.B."/>
            <person name="Gainer-Dewar J."/>
            <person name="Goldberg J."/>
            <person name="Griggs A."/>
            <person name="Gujja S."/>
            <person name="Hansen M."/>
            <person name="Howarth C."/>
            <person name="Imamovic A."/>
            <person name="Ireland A."/>
            <person name="Larimer J."/>
            <person name="McCowan C."/>
            <person name="Murphy C."/>
            <person name="Pearson M."/>
            <person name="Poon T.W."/>
            <person name="Priest M."/>
            <person name="Roberts A."/>
            <person name="Saif S."/>
            <person name="Shea T."/>
            <person name="Sisk P."/>
            <person name="Sykes S."/>
            <person name="Wortman J."/>
            <person name="Nusbaum C."/>
            <person name="Birren B."/>
        </authorList>
    </citation>
    <scope>NUCLEOTIDE SEQUENCE [LARGE SCALE GENOMIC DNA]</scope>
    <source>
        <strain evidence="7 8">CBS 101466</strain>
    </source>
</reference>
<dbReference type="RefSeq" id="XP_008713683.1">
    <property type="nucleotide sequence ID" value="XM_008715461.1"/>
</dbReference>
<feature type="coiled-coil region" evidence="4">
    <location>
        <begin position="200"/>
        <end position="379"/>
    </location>
</feature>
<feature type="compositionally biased region" description="Acidic residues" evidence="5">
    <location>
        <begin position="151"/>
        <end position="162"/>
    </location>
</feature>
<evidence type="ECO:0000259" key="6">
    <source>
        <dbReference type="Pfam" id="PF19047"/>
    </source>
</evidence>
<evidence type="ECO:0000256" key="4">
    <source>
        <dbReference type="SAM" id="Coils"/>
    </source>
</evidence>
<dbReference type="AlphaFoldDB" id="W2S6A7"/>
<feature type="region of interest" description="Disordered" evidence="5">
    <location>
        <begin position="556"/>
        <end position="596"/>
    </location>
</feature>
<evidence type="ECO:0000313" key="7">
    <source>
        <dbReference type="EMBL" id="ETN44241.1"/>
    </source>
</evidence>
<feature type="region of interest" description="Disordered" evidence="5">
    <location>
        <begin position="149"/>
        <end position="184"/>
    </location>
</feature>
<gene>
    <name evidence="7" type="ORF">HMPREF1541_10792</name>
</gene>
<feature type="compositionally biased region" description="Basic and acidic residues" evidence="5">
    <location>
        <begin position="458"/>
        <end position="474"/>
    </location>
</feature>
<feature type="domain" description="HOOK N-terminal" evidence="6">
    <location>
        <begin position="10"/>
        <end position="149"/>
    </location>
</feature>
<dbReference type="Gene3D" id="1.10.418.10">
    <property type="entry name" value="Calponin-like domain"/>
    <property type="match status" value="1"/>
</dbReference>
<evidence type="ECO:0000256" key="3">
    <source>
        <dbReference type="ARBA" id="ARBA00023054"/>
    </source>
</evidence>
<comment type="subcellular location">
    <subcellularLocation>
        <location evidence="1">Cytoplasm</location>
    </subcellularLocation>
</comment>
<evidence type="ECO:0000313" key="8">
    <source>
        <dbReference type="Proteomes" id="UP000030752"/>
    </source>
</evidence>
<dbReference type="CDD" id="cd22211">
    <property type="entry name" value="HkD_SF"/>
    <property type="match status" value="1"/>
</dbReference>
<dbReference type="VEuPathDB" id="FungiDB:HMPREF1541_10792"/>
<dbReference type="GO" id="GO:0031122">
    <property type="term" value="P:cytoplasmic microtubule organization"/>
    <property type="evidence" value="ECO:0007669"/>
    <property type="project" value="TreeGrafter"/>
</dbReference>
<dbReference type="OrthoDB" id="2129491at2759"/>
<dbReference type="EMBL" id="KI635846">
    <property type="protein sequence ID" value="ETN44241.1"/>
    <property type="molecule type" value="Genomic_DNA"/>
</dbReference>
<feature type="compositionally biased region" description="Basic and acidic residues" evidence="5">
    <location>
        <begin position="563"/>
        <end position="582"/>
    </location>
</feature>
<evidence type="ECO:0000256" key="1">
    <source>
        <dbReference type="ARBA" id="ARBA00004496"/>
    </source>
</evidence>
<proteinExistence type="predicted"/>
<dbReference type="SUPFAM" id="SSF116907">
    <property type="entry name" value="Hook domain"/>
    <property type="match status" value="1"/>
</dbReference>
<feature type="compositionally biased region" description="Basic and acidic residues" evidence="5">
    <location>
        <begin position="163"/>
        <end position="184"/>
    </location>
</feature>
<feature type="compositionally biased region" description="Basic and acidic residues" evidence="5">
    <location>
        <begin position="484"/>
        <end position="498"/>
    </location>
</feature>